<gene>
    <name evidence="8" type="ORF">INS88_01580</name>
</gene>
<evidence type="ECO:0000256" key="4">
    <source>
        <dbReference type="ARBA" id="ARBA00013186"/>
    </source>
</evidence>
<keyword evidence="6" id="KW-0862">Zinc</keyword>
<feature type="domain" description="Class II aldolase/adducin N-terminal" evidence="7">
    <location>
        <begin position="19"/>
        <end position="202"/>
    </location>
</feature>
<name>A0A7M1QWQ7_9ACTO</name>
<evidence type="ECO:0000256" key="3">
    <source>
        <dbReference type="ARBA" id="ARBA00010037"/>
    </source>
</evidence>
<dbReference type="Pfam" id="PF00596">
    <property type="entry name" value="Aldolase_II"/>
    <property type="match status" value="1"/>
</dbReference>
<evidence type="ECO:0000256" key="2">
    <source>
        <dbReference type="ARBA" id="ARBA00001947"/>
    </source>
</evidence>
<keyword evidence="9" id="KW-1185">Reference proteome</keyword>
<evidence type="ECO:0000259" key="7">
    <source>
        <dbReference type="SMART" id="SM01007"/>
    </source>
</evidence>
<evidence type="ECO:0000313" key="9">
    <source>
        <dbReference type="Proteomes" id="UP000595053"/>
    </source>
</evidence>
<comment type="similarity">
    <text evidence="3">Belongs to the aldolase class II family. AraD/FucA subfamily.</text>
</comment>
<dbReference type="AlphaFoldDB" id="A0A7M1QWQ7"/>
<dbReference type="InterPro" id="IPR050197">
    <property type="entry name" value="Aldolase_class_II_sugar_metab"/>
</dbReference>
<dbReference type="GO" id="GO:0046872">
    <property type="term" value="F:metal ion binding"/>
    <property type="evidence" value="ECO:0007669"/>
    <property type="project" value="UniProtKB-KW"/>
</dbReference>
<dbReference type="InterPro" id="IPR036409">
    <property type="entry name" value="Aldolase_II/adducin_N_sf"/>
</dbReference>
<accession>A0A7M1QWQ7</accession>
<evidence type="ECO:0000256" key="5">
    <source>
        <dbReference type="ARBA" id="ARBA00022723"/>
    </source>
</evidence>
<dbReference type="Proteomes" id="UP000595053">
    <property type="component" value="Chromosome"/>
</dbReference>
<dbReference type="PANTHER" id="PTHR22789">
    <property type="entry name" value="FUCULOSE PHOSPHATE ALDOLASE"/>
    <property type="match status" value="1"/>
</dbReference>
<dbReference type="SMART" id="SM01007">
    <property type="entry name" value="Aldolase_II"/>
    <property type="match status" value="1"/>
</dbReference>
<evidence type="ECO:0000256" key="1">
    <source>
        <dbReference type="ARBA" id="ARBA00001726"/>
    </source>
</evidence>
<protein>
    <recommendedName>
        <fullName evidence="4">L-ribulose-5-phosphate 4-epimerase</fullName>
        <ecNumber evidence="4">5.1.3.4</ecNumber>
    </recommendedName>
</protein>
<evidence type="ECO:0000313" key="8">
    <source>
        <dbReference type="EMBL" id="QOR45944.1"/>
    </source>
</evidence>
<dbReference type="Gene3D" id="3.40.225.10">
    <property type="entry name" value="Class II aldolase/adducin N-terminal domain"/>
    <property type="match status" value="1"/>
</dbReference>
<dbReference type="GO" id="GO:0016832">
    <property type="term" value="F:aldehyde-lyase activity"/>
    <property type="evidence" value="ECO:0007669"/>
    <property type="project" value="TreeGrafter"/>
</dbReference>
<keyword evidence="5" id="KW-0479">Metal-binding</keyword>
<dbReference type="GO" id="GO:0008742">
    <property type="term" value="F:L-ribulose-phosphate 4-epimerase activity"/>
    <property type="evidence" value="ECO:0007669"/>
    <property type="project" value="UniProtKB-EC"/>
</dbReference>
<dbReference type="EC" id="5.1.3.4" evidence="4"/>
<comment type="cofactor">
    <cofactor evidence="2">
        <name>Zn(2+)</name>
        <dbReference type="ChEBI" id="CHEBI:29105"/>
    </cofactor>
</comment>
<sequence>MRLTELPAHVQETVAATRRQVCDLHAELPANGLVVWTAGNVSARVPGADLFVIKPSGVRYSELTADNMVVCTLDGKKIEDGTPADLTASSDTAAHAYVYRHMPQVGGVAHTHSPYATAFAANHQPIPCVLTMMADEFGGEVPVGPFAIIGDDSIGAGIVATLEGARSPAVLMANHGPFTVGKDATAAVKAAVMVEEVAKTVALAQGLGHPQPIAQEAVDHLFDRYQNVYGQRNDNRCGAQRLRIEKGKQ</sequence>
<dbReference type="SUPFAM" id="SSF53639">
    <property type="entry name" value="AraD/HMP-PK domain-like"/>
    <property type="match status" value="1"/>
</dbReference>
<organism evidence="8 9">
    <name type="scientific">Trueperella pecoris</name>
    <dbReference type="NCBI Taxonomy" id="2733571"/>
    <lineage>
        <taxon>Bacteria</taxon>
        <taxon>Bacillati</taxon>
        <taxon>Actinomycetota</taxon>
        <taxon>Actinomycetes</taxon>
        <taxon>Actinomycetales</taxon>
        <taxon>Actinomycetaceae</taxon>
        <taxon>Trueperella</taxon>
    </lineage>
</organism>
<dbReference type="PANTHER" id="PTHR22789:SF8">
    <property type="entry name" value="L-RIBULOSE-5-PHOSPHATE 4-EPIMERASE SGBE"/>
    <property type="match status" value="1"/>
</dbReference>
<dbReference type="GO" id="GO:0019323">
    <property type="term" value="P:pentose catabolic process"/>
    <property type="evidence" value="ECO:0007669"/>
    <property type="project" value="TreeGrafter"/>
</dbReference>
<dbReference type="NCBIfam" id="NF005123">
    <property type="entry name" value="PRK06557.1"/>
    <property type="match status" value="1"/>
</dbReference>
<dbReference type="EMBL" id="CP063213">
    <property type="protein sequence ID" value="QOR45944.1"/>
    <property type="molecule type" value="Genomic_DNA"/>
</dbReference>
<reference evidence="8 9" key="1">
    <citation type="submission" date="2020-10" db="EMBL/GenBank/DDBJ databases">
        <title>Trueperella pecoris sp. nov. isolated from bovine and porcine specimens.</title>
        <authorList>
            <person name="Schoenecker L."/>
            <person name="Schnydrig P."/>
            <person name="Brodard I."/>
            <person name="Thomann A."/>
            <person name="Hemphill A."/>
            <person name="Rodriguez-Campos S."/>
            <person name="Perreten V."/>
            <person name="Jores J."/>
            <person name="Kittl S."/>
        </authorList>
    </citation>
    <scope>NUCLEOTIDE SEQUENCE [LARGE SCALE GENOMIC DNA]</scope>
    <source>
        <strain evidence="8 9">15A0121</strain>
    </source>
</reference>
<comment type="catalytic activity">
    <reaction evidence="1">
        <text>L-ribulose 5-phosphate = D-xylulose 5-phosphate</text>
        <dbReference type="Rhea" id="RHEA:22368"/>
        <dbReference type="ChEBI" id="CHEBI:57737"/>
        <dbReference type="ChEBI" id="CHEBI:58226"/>
        <dbReference type="EC" id="5.1.3.4"/>
    </reaction>
</comment>
<evidence type="ECO:0000256" key="6">
    <source>
        <dbReference type="ARBA" id="ARBA00022833"/>
    </source>
</evidence>
<dbReference type="GO" id="GO:0005829">
    <property type="term" value="C:cytosol"/>
    <property type="evidence" value="ECO:0007669"/>
    <property type="project" value="TreeGrafter"/>
</dbReference>
<proteinExistence type="inferred from homology"/>
<dbReference type="InterPro" id="IPR001303">
    <property type="entry name" value="Aldolase_II/adducin_N"/>
</dbReference>